<feature type="domain" description="LysM" evidence="10">
    <location>
        <begin position="452"/>
        <end position="495"/>
    </location>
</feature>
<dbReference type="Gene3D" id="2.60.40.3500">
    <property type="match status" value="1"/>
</dbReference>
<gene>
    <name evidence="11" type="ordered locus">Fraau_1656</name>
</gene>
<evidence type="ECO:0000313" key="11">
    <source>
        <dbReference type="EMBL" id="AFC86070.1"/>
    </source>
</evidence>
<evidence type="ECO:0000256" key="3">
    <source>
        <dbReference type="ARBA" id="ARBA00010860"/>
    </source>
</evidence>
<dbReference type="GO" id="GO:0030288">
    <property type="term" value="C:outer membrane-bounded periplasmic space"/>
    <property type="evidence" value="ECO:0007669"/>
    <property type="project" value="TreeGrafter"/>
</dbReference>
<dbReference type="Gene3D" id="3.40.630.40">
    <property type="entry name" value="Zn-dependent exopeptidases"/>
    <property type="match status" value="1"/>
</dbReference>
<dbReference type="eggNOG" id="COG0860">
    <property type="taxonomic scope" value="Bacteria"/>
</dbReference>
<dbReference type="SMART" id="SM00646">
    <property type="entry name" value="Ami_3"/>
    <property type="match status" value="1"/>
</dbReference>
<dbReference type="InterPro" id="IPR050695">
    <property type="entry name" value="N-acetylmuramoyl_amidase_3"/>
</dbReference>
<evidence type="ECO:0000256" key="2">
    <source>
        <dbReference type="ARBA" id="ARBA00004418"/>
    </source>
</evidence>
<name>H8KY76_FRAAD</name>
<dbReference type="EMBL" id="CP003350">
    <property type="protein sequence ID" value="AFC86070.1"/>
    <property type="molecule type" value="Genomic_DNA"/>
</dbReference>
<dbReference type="Proteomes" id="UP000005234">
    <property type="component" value="Chromosome"/>
</dbReference>
<dbReference type="InterPro" id="IPR018392">
    <property type="entry name" value="LysM"/>
</dbReference>
<comment type="subcellular location">
    <subcellularLocation>
        <location evidence="2">Periplasm</location>
    </subcellularLocation>
</comment>
<keyword evidence="5" id="KW-0732">Signal</keyword>
<reference evidence="11" key="1">
    <citation type="submission" date="2012-02" db="EMBL/GenBank/DDBJ databases">
        <title>The complete genome of Frateuria aurantia DSM 6220.</title>
        <authorList>
            <consortium name="US DOE Joint Genome Institute (JGI-PGF)"/>
            <person name="Lucas S."/>
            <person name="Copeland A."/>
            <person name="Lapidus A."/>
            <person name="Glavina del Rio T."/>
            <person name="Dalin E."/>
            <person name="Tice H."/>
            <person name="Bruce D."/>
            <person name="Goodwin L."/>
            <person name="Pitluck S."/>
            <person name="Peters L."/>
            <person name="Ovchinnikova G."/>
            <person name="Teshima H."/>
            <person name="Kyrpides N."/>
            <person name="Mavromatis K."/>
            <person name="Ivanova N."/>
            <person name="Brettin T."/>
            <person name="Detter J.C."/>
            <person name="Han C."/>
            <person name="Larimer F."/>
            <person name="Land M."/>
            <person name="Hauser L."/>
            <person name="Markowitz V."/>
            <person name="Cheng J.-F."/>
            <person name="Hugenholtz P."/>
            <person name="Woyke T."/>
            <person name="Wu D."/>
            <person name="Brambilla E."/>
            <person name="Klenk H.-P."/>
            <person name="Eisen J.A."/>
        </authorList>
    </citation>
    <scope>NUCLEOTIDE SEQUENCE</scope>
    <source>
        <strain evidence="11">DSM 6220</strain>
    </source>
</reference>
<dbReference type="InterPro" id="IPR036779">
    <property type="entry name" value="LysM_dom_sf"/>
</dbReference>
<evidence type="ECO:0000256" key="9">
    <source>
        <dbReference type="ARBA" id="ARBA00074581"/>
    </source>
</evidence>
<dbReference type="STRING" id="767434.Fraau_1656"/>
<evidence type="ECO:0000313" key="12">
    <source>
        <dbReference type="Proteomes" id="UP000005234"/>
    </source>
</evidence>
<keyword evidence="8" id="KW-0961">Cell wall biogenesis/degradation</keyword>
<dbReference type="Pfam" id="PF01520">
    <property type="entry name" value="Amidase_3"/>
    <property type="match status" value="1"/>
</dbReference>
<evidence type="ECO:0000256" key="7">
    <source>
        <dbReference type="ARBA" id="ARBA00022801"/>
    </source>
</evidence>
<dbReference type="Pfam" id="PF01476">
    <property type="entry name" value="LysM"/>
    <property type="match status" value="1"/>
</dbReference>
<evidence type="ECO:0000256" key="4">
    <source>
        <dbReference type="ARBA" id="ARBA00011901"/>
    </source>
</evidence>
<dbReference type="CDD" id="cd02696">
    <property type="entry name" value="MurNAc-LAA"/>
    <property type="match status" value="1"/>
</dbReference>
<dbReference type="CDD" id="cd00118">
    <property type="entry name" value="LysM"/>
    <property type="match status" value="1"/>
</dbReference>
<dbReference type="EC" id="3.5.1.28" evidence="4"/>
<dbReference type="GO" id="GO:0008745">
    <property type="term" value="F:N-acetylmuramoyl-L-alanine amidase activity"/>
    <property type="evidence" value="ECO:0007669"/>
    <property type="project" value="UniProtKB-EC"/>
</dbReference>
<dbReference type="FunFam" id="3.40.630.40:FF:000001">
    <property type="entry name" value="N-acetylmuramoyl-L-alanine amidase"/>
    <property type="match status" value="1"/>
</dbReference>
<keyword evidence="7" id="KW-0378">Hydrolase</keyword>
<keyword evidence="12" id="KW-1185">Reference proteome</keyword>
<evidence type="ECO:0000256" key="1">
    <source>
        <dbReference type="ARBA" id="ARBA00001561"/>
    </source>
</evidence>
<dbReference type="GO" id="GO:0071555">
    <property type="term" value="P:cell wall organization"/>
    <property type="evidence" value="ECO:0007669"/>
    <property type="project" value="UniProtKB-KW"/>
</dbReference>
<evidence type="ECO:0000256" key="8">
    <source>
        <dbReference type="ARBA" id="ARBA00023316"/>
    </source>
</evidence>
<evidence type="ECO:0000259" key="10">
    <source>
        <dbReference type="PROSITE" id="PS51782"/>
    </source>
</evidence>
<dbReference type="SUPFAM" id="SSF54106">
    <property type="entry name" value="LysM domain"/>
    <property type="match status" value="1"/>
</dbReference>
<comment type="catalytic activity">
    <reaction evidence="1">
        <text>Hydrolyzes the link between N-acetylmuramoyl residues and L-amino acid residues in certain cell-wall glycopeptides.</text>
        <dbReference type="EC" id="3.5.1.28"/>
    </reaction>
</comment>
<proteinExistence type="inferred from homology"/>
<dbReference type="AlphaFoldDB" id="H8KY76"/>
<dbReference type="eggNOG" id="COG1388">
    <property type="taxonomic scope" value="Bacteria"/>
</dbReference>
<dbReference type="PANTHER" id="PTHR30404:SF0">
    <property type="entry name" value="N-ACETYLMURAMOYL-L-ALANINE AMIDASE AMIC"/>
    <property type="match status" value="1"/>
</dbReference>
<organism evidence="11 12">
    <name type="scientific">Frateuria aurantia (strain ATCC 33424 / DSM 6220 / KCTC 2777 / LMG 1558 / NBRC 3245 / NCIMB 13370)</name>
    <name type="common">Acetobacter aurantius</name>
    <dbReference type="NCBI Taxonomy" id="767434"/>
    <lineage>
        <taxon>Bacteria</taxon>
        <taxon>Pseudomonadati</taxon>
        <taxon>Pseudomonadota</taxon>
        <taxon>Gammaproteobacteria</taxon>
        <taxon>Lysobacterales</taxon>
        <taxon>Rhodanobacteraceae</taxon>
        <taxon>Frateuria</taxon>
    </lineage>
</organism>
<keyword evidence="6" id="KW-0574">Periplasm</keyword>
<comment type="similarity">
    <text evidence="3">Belongs to the N-acetylmuramoyl-L-alanine amidase 3 family.</text>
</comment>
<dbReference type="PANTHER" id="PTHR30404">
    <property type="entry name" value="N-ACETYLMURAMOYL-L-ALANINE AMIDASE"/>
    <property type="match status" value="1"/>
</dbReference>
<dbReference type="GO" id="GO:0009253">
    <property type="term" value="P:peptidoglycan catabolic process"/>
    <property type="evidence" value="ECO:0007669"/>
    <property type="project" value="InterPro"/>
</dbReference>
<dbReference type="HOGENOM" id="CLU_014322_2_3_6"/>
<dbReference type="SUPFAM" id="SSF53187">
    <property type="entry name" value="Zn-dependent exopeptidases"/>
    <property type="match status" value="1"/>
</dbReference>
<sequence length="498" mass="53442">MHVAENKRNDLEVIRLIGFNTLMNWVLTSSRFRRGVAAVVALLLADAAMATELTGLRSWATPASTRVVLEFDARPEYRIAPQLNRIQVDLASVHRGGSVARITPSGLLRRLSLDTVPSGLRLGLDLQDPADLHEFLLPPSGGHGYRLVLDLSRSAAAAAKVAASPRLHGIAATLDAAAMLGAQRNVVVMVDAGHGGKDPGSHGPGGTLEKNVTLAVAKYLAAAINRQPGMQAFMTRDDDSFVPLERRFQMAREHDADLFVSIHADAYTSTDARGSSVWVLSTKGKVNAAARTLADRENNADLVGGASLDGKSRSLAAVLLDLQQGYVLEAGQAIAGNVLKALRRLGPTHRGYVERANFVVLRSPDVPSLLVETAFISNPGEERKLRDPRHQQALAQAIMGGVRDYFMRTPPQGTWFAARKLSPRAVRPAPVRIAVAAPDRVPARAADAGIRELHRVAKGESLNSIARDYRTSPEALRSVNHLQGSILQAGAVLAIPET</sequence>
<dbReference type="InterPro" id="IPR002508">
    <property type="entry name" value="MurNAc-LAA_cat"/>
</dbReference>
<dbReference type="Gene3D" id="3.10.350.10">
    <property type="entry name" value="LysM domain"/>
    <property type="match status" value="1"/>
</dbReference>
<evidence type="ECO:0000256" key="5">
    <source>
        <dbReference type="ARBA" id="ARBA00022729"/>
    </source>
</evidence>
<protein>
    <recommendedName>
        <fullName evidence="9">N-acetylmuramoyl-L-alanine amidase AmiC</fullName>
        <ecNumber evidence="4">3.5.1.28</ecNumber>
    </recommendedName>
</protein>
<dbReference type="PROSITE" id="PS51782">
    <property type="entry name" value="LYSM"/>
    <property type="match status" value="1"/>
</dbReference>
<evidence type="ECO:0000256" key="6">
    <source>
        <dbReference type="ARBA" id="ARBA00022764"/>
    </source>
</evidence>
<accession>H8KY76</accession>
<dbReference type="KEGG" id="fau:Fraau_1656"/>
<dbReference type="SMART" id="SM00257">
    <property type="entry name" value="LysM"/>
    <property type="match status" value="1"/>
</dbReference>